<evidence type="ECO:0000313" key="1">
    <source>
        <dbReference type="EMBL" id="WEK17869.1"/>
    </source>
</evidence>
<protein>
    <submittedName>
        <fullName evidence="1">RteC domain-containing protein</fullName>
    </submittedName>
</protein>
<gene>
    <name evidence="1" type="ORF">P0Y49_13780</name>
</gene>
<reference evidence="1" key="1">
    <citation type="submission" date="2023-03" db="EMBL/GenBank/DDBJ databases">
        <title>Andean soil-derived lignocellulolytic bacterial consortium as a source of novel taxa and putative plastic-active enzymes.</title>
        <authorList>
            <person name="Diaz-Garcia L."/>
            <person name="Chuvochina M."/>
            <person name="Feuerriegel G."/>
            <person name="Bunk B."/>
            <person name="Sproer C."/>
            <person name="Streit W.R."/>
            <person name="Rodriguez L.M."/>
            <person name="Overmann J."/>
            <person name="Jimenez D.J."/>
        </authorList>
    </citation>
    <scope>NUCLEOTIDE SEQUENCE</scope>
    <source>
        <strain evidence="1">MAG 3858</strain>
    </source>
</reference>
<dbReference type="InterPro" id="IPR018534">
    <property type="entry name" value="Tet_reg_excision_RteC"/>
</dbReference>
<dbReference type="Pfam" id="PF09357">
    <property type="entry name" value="RteC"/>
    <property type="match status" value="1"/>
</dbReference>
<dbReference type="AlphaFoldDB" id="A0AAJ6B5J6"/>
<organism evidence="1 2">
    <name type="scientific">Candidatus Pedobacter colombiensis</name>
    <dbReference type="NCBI Taxonomy" id="3121371"/>
    <lineage>
        <taxon>Bacteria</taxon>
        <taxon>Pseudomonadati</taxon>
        <taxon>Bacteroidota</taxon>
        <taxon>Sphingobacteriia</taxon>
        <taxon>Sphingobacteriales</taxon>
        <taxon>Sphingobacteriaceae</taxon>
        <taxon>Pedobacter</taxon>
    </lineage>
</organism>
<name>A0AAJ6B5J6_9SPHI</name>
<evidence type="ECO:0000313" key="2">
    <source>
        <dbReference type="Proteomes" id="UP001214530"/>
    </source>
</evidence>
<proteinExistence type="predicted"/>
<sequence>MIKDLAEQLFTEERMAIDEIDNSSNQSMTGQRKAKVETTSSYLTQLKERVLDYSFASKEEEIGFFKLTKPKFSSLLIFYSNIERIELDKPEGGLSHLKGYYENELKTIKRFFEANRQIYSYYRSEADYLDNKLFLRGVLDPPRWLCKIRVDQDERFSTAGDYMFARIMATQQIARYLENSITGLDFHPFTENDIETNWTGESINLLEVAYGVYCTSQVNHGKIGIAELVRKFEKVFNINMGRPYRRFLEIKQRKRLSRTKYIEDMAKSINKKIDDEDAFNPNDIKNPVQNG</sequence>
<dbReference type="EMBL" id="CP119313">
    <property type="protein sequence ID" value="WEK17869.1"/>
    <property type="molecule type" value="Genomic_DNA"/>
</dbReference>
<accession>A0AAJ6B5J6</accession>
<dbReference type="Proteomes" id="UP001214530">
    <property type="component" value="Chromosome"/>
</dbReference>